<dbReference type="Gene3D" id="3.40.50.1820">
    <property type="entry name" value="alpha/beta hydrolase"/>
    <property type="match status" value="1"/>
</dbReference>
<accession>A0A2M8PA94</accession>
<organism evidence="2 3">
    <name type="scientific">Candidatus Thermofonsia Clade 1 bacterium</name>
    <dbReference type="NCBI Taxonomy" id="2364210"/>
    <lineage>
        <taxon>Bacteria</taxon>
        <taxon>Bacillati</taxon>
        <taxon>Chloroflexota</taxon>
        <taxon>Candidatus Thermofontia</taxon>
        <taxon>Candidatus Thermofonsia Clade 1</taxon>
    </lineage>
</organism>
<dbReference type="EMBL" id="PGTM01000378">
    <property type="protein sequence ID" value="PJF34469.1"/>
    <property type="molecule type" value="Genomic_DNA"/>
</dbReference>
<evidence type="ECO:0000313" key="3">
    <source>
        <dbReference type="Proteomes" id="UP000229681"/>
    </source>
</evidence>
<sequence>MPLMDVNGQIIHYDLLGSGVPAMILHGWMEIGRDHLPLAERLVAAGYSVILPDLPGYGQSVPPKRTYPIDFYKRDAAVMGEFLSALLALLGAQQAHIFGFSDGGEVALLLGVEYAPLCRSVAAWGALGAFEASACEHARRISLPPTWVTPEMIAKHPDQDVVSWVQAWVDAFCAMIAEGGDLSLSRADQITAPLLLMLGERDNLNPPALGRRFVEKAAERRGVLRQFRTFPQVGHAIHEQAPEAFYSAIFDFLAKVDGR</sequence>
<gene>
    <name evidence="2" type="ORF">CUN49_15515</name>
</gene>
<dbReference type="Proteomes" id="UP000229681">
    <property type="component" value="Unassembled WGS sequence"/>
</dbReference>
<protein>
    <recommendedName>
        <fullName evidence="1">AB hydrolase-1 domain-containing protein</fullName>
    </recommendedName>
</protein>
<dbReference type="SUPFAM" id="SSF53474">
    <property type="entry name" value="alpha/beta-Hydrolases"/>
    <property type="match status" value="1"/>
</dbReference>
<comment type="caution">
    <text evidence="2">The sequence shown here is derived from an EMBL/GenBank/DDBJ whole genome shotgun (WGS) entry which is preliminary data.</text>
</comment>
<dbReference type="GO" id="GO:0017171">
    <property type="term" value="F:serine hydrolase activity"/>
    <property type="evidence" value="ECO:0007669"/>
    <property type="project" value="TreeGrafter"/>
</dbReference>
<dbReference type="AlphaFoldDB" id="A0A2M8PA94"/>
<dbReference type="PANTHER" id="PTHR46331:SF2">
    <property type="entry name" value="VALACYCLOVIR HYDROLASE"/>
    <property type="match status" value="1"/>
</dbReference>
<dbReference type="InterPro" id="IPR000073">
    <property type="entry name" value="AB_hydrolase_1"/>
</dbReference>
<evidence type="ECO:0000313" key="2">
    <source>
        <dbReference type="EMBL" id="PJF34469.1"/>
    </source>
</evidence>
<proteinExistence type="predicted"/>
<dbReference type="PANTHER" id="PTHR46331">
    <property type="entry name" value="VALACYCLOVIR HYDROLASE"/>
    <property type="match status" value="1"/>
</dbReference>
<dbReference type="Pfam" id="PF12697">
    <property type="entry name" value="Abhydrolase_6"/>
    <property type="match status" value="1"/>
</dbReference>
<reference evidence="2 3" key="1">
    <citation type="submission" date="2017-11" db="EMBL/GenBank/DDBJ databases">
        <title>Evolution of Phototrophy in the Chloroflexi Phylum Driven by Horizontal Gene Transfer.</title>
        <authorList>
            <person name="Ward L.M."/>
            <person name="Hemp J."/>
            <person name="Shih P.M."/>
            <person name="Mcglynn S.E."/>
            <person name="Fischer W."/>
        </authorList>
    </citation>
    <scope>NUCLEOTIDE SEQUENCE [LARGE SCALE GENOMIC DNA]</scope>
    <source>
        <strain evidence="2">JP3_13</strain>
    </source>
</reference>
<feature type="domain" description="AB hydrolase-1" evidence="1">
    <location>
        <begin position="25"/>
        <end position="247"/>
    </location>
</feature>
<evidence type="ECO:0000259" key="1">
    <source>
        <dbReference type="Pfam" id="PF12697"/>
    </source>
</evidence>
<dbReference type="InterPro" id="IPR029058">
    <property type="entry name" value="AB_hydrolase_fold"/>
</dbReference>
<name>A0A2M8PA94_9CHLR</name>